<proteinExistence type="predicted"/>
<name>A0A2N5EFJ1_9GAMM</name>
<dbReference type="GO" id="GO:0005886">
    <property type="term" value="C:plasma membrane"/>
    <property type="evidence" value="ECO:0007669"/>
    <property type="project" value="TreeGrafter"/>
</dbReference>
<feature type="transmembrane region" description="Helical" evidence="1">
    <location>
        <begin position="182"/>
        <end position="201"/>
    </location>
</feature>
<feature type="transmembrane region" description="Helical" evidence="1">
    <location>
        <begin position="44"/>
        <end position="68"/>
    </location>
</feature>
<organism evidence="2 3">
    <name type="scientific">Chimaeribacter californicus</name>
    <dbReference type="NCBI Taxonomy" id="2060067"/>
    <lineage>
        <taxon>Bacteria</taxon>
        <taxon>Pseudomonadati</taxon>
        <taxon>Pseudomonadota</taxon>
        <taxon>Gammaproteobacteria</taxon>
        <taxon>Enterobacterales</taxon>
        <taxon>Yersiniaceae</taxon>
        <taxon>Chimaeribacter</taxon>
    </lineage>
</organism>
<dbReference type="Pfam" id="PF04976">
    <property type="entry name" value="DmsC"/>
    <property type="match status" value="1"/>
</dbReference>
<dbReference type="RefSeq" id="WP_101814183.1">
    <property type="nucleotide sequence ID" value="NZ_PJZF01000001.1"/>
</dbReference>
<dbReference type="PANTHER" id="PTHR38095:SF2">
    <property type="entry name" value="ANAEROBIC DIMETHYL SULFOXIDE REDUCTASE CHAIN C"/>
    <property type="match status" value="1"/>
</dbReference>
<gene>
    <name evidence="2" type="ORF">CYR55_00270</name>
</gene>
<feature type="transmembrane region" description="Helical" evidence="1">
    <location>
        <begin position="12"/>
        <end position="32"/>
    </location>
</feature>
<comment type="caution">
    <text evidence="2">The sequence shown here is derived from an EMBL/GenBank/DDBJ whole genome shotgun (WGS) entry which is preliminary data.</text>
</comment>
<feature type="transmembrane region" description="Helical" evidence="1">
    <location>
        <begin position="118"/>
        <end position="137"/>
    </location>
</feature>
<dbReference type="GO" id="GO:0009389">
    <property type="term" value="F:dimethyl sulfoxide reductase activity"/>
    <property type="evidence" value="ECO:0007669"/>
    <property type="project" value="TreeGrafter"/>
</dbReference>
<evidence type="ECO:0000313" key="2">
    <source>
        <dbReference type="EMBL" id="PLR41316.1"/>
    </source>
</evidence>
<reference evidence="2 3" key="1">
    <citation type="submission" date="2017-12" db="EMBL/GenBank/DDBJ databases">
        <title>Characterization of six clinical isolates of Enterochimera gen. nov., a novel genus of the Yersiniaciae family and the three species Enterochimera arupensis sp. nov., Enterochimera coloradensis sp. nov, and Enterochimera californica sp. nov.</title>
        <authorList>
            <person name="Rossi A."/>
            <person name="Fisher M."/>
        </authorList>
    </citation>
    <scope>NUCLEOTIDE SEQUENCE [LARGE SCALE GENOMIC DNA]</scope>
    <source>
        <strain evidence="3">2015-Iso6</strain>
    </source>
</reference>
<dbReference type="PANTHER" id="PTHR38095">
    <property type="entry name" value="ANAEROBIC DIMETHYL SULFOXIDE REDUCTASE CHAIN YNFH"/>
    <property type="match status" value="1"/>
</dbReference>
<feature type="transmembrane region" description="Helical" evidence="1">
    <location>
        <begin position="88"/>
        <end position="106"/>
    </location>
</feature>
<dbReference type="Proteomes" id="UP000234240">
    <property type="component" value="Unassembled WGS sequence"/>
</dbReference>
<sequence length="287" mass="30571">MGTGWHEWPLIVFTVLGQCVVGAFIVMALVLAEGKQVSRVVHTARLRMFFLWVLMGMAFVASVMHLGSPARMFNALNRMGASPLSNEIASGSLFFALGGLYWLLAVFNKLPPALSKPWLLVTSLAGIGFIYAMGRVYHITTVPTWSPVYTSLSFALTALIGGPLLGYLLLRSAGVVTRGSVRLLPLVSLLALIISCIAWFSQVAGLNSIHSSVQTASSLVPALGDLLAWRLALIAIGLGCWIAPLLKQKTPGILTLASGFTLVVAGELIGRGIFYGLHMTVGLTYGG</sequence>
<dbReference type="EMBL" id="PJZF01000001">
    <property type="protein sequence ID" value="PLR41316.1"/>
    <property type="molecule type" value="Genomic_DNA"/>
</dbReference>
<dbReference type="AlphaFoldDB" id="A0A2N5EFJ1"/>
<evidence type="ECO:0000313" key="3">
    <source>
        <dbReference type="Proteomes" id="UP000234240"/>
    </source>
</evidence>
<accession>A0A2N5EFJ1</accession>
<evidence type="ECO:0000256" key="1">
    <source>
        <dbReference type="SAM" id="Phobius"/>
    </source>
</evidence>
<feature type="transmembrane region" description="Helical" evidence="1">
    <location>
        <begin position="253"/>
        <end position="277"/>
    </location>
</feature>
<keyword evidence="3" id="KW-1185">Reference proteome</keyword>
<feature type="transmembrane region" description="Helical" evidence="1">
    <location>
        <begin position="149"/>
        <end position="170"/>
    </location>
</feature>
<dbReference type="GO" id="GO:0019645">
    <property type="term" value="P:anaerobic electron transport chain"/>
    <property type="evidence" value="ECO:0007669"/>
    <property type="project" value="InterPro"/>
</dbReference>
<dbReference type="InterPro" id="IPR007059">
    <property type="entry name" value="DmsC"/>
</dbReference>
<keyword evidence="1" id="KW-1133">Transmembrane helix</keyword>
<dbReference type="GO" id="GO:0009390">
    <property type="term" value="C:dimethyl sulfoxide reductase complex"/>
    <property type="evidence" value="ECO:0007669"/>
    <property type="project" value="TreeGrafter"/>
</dbReference>
<feature type="transmembrane region" description="Helical" evidence="1">
    <location>
        <begin position="227"/>
        <end position="246"/>
    </location>
</feature>
<protein>
    <submittedName>
        <fullName evidence="2">Dimethylsulfoxide reductase</fullName>
    </submittedName>
</protein>
<keyword evidence="1" id="KW-0812">Transmembrane</keyword>
<dbReference type="OrthoDB" id="4394845at2"/>
<keyword evidence="1" id="KW-0472">Membrane</keyword>